<dbReference type="InterPro" id="IPR036683">
    <property type="entry name" value="CO_DH_flav_C_dom_sf"/>
</dbReference>
<feature type="domain" description="FAD-binding PCMH-type" evidence="2">
    <location>
        <begin position="1"/>
        <end position="220"/>
    </location>
</feature>
<protein>
    <submittedName>
        <fullName evidence="3">Xanthine dehydrogenase family protein subunit M</fullName>
    </submittedName>
</protein>
<evidence type="ECO:0000259" key="2">
    <source>
        <dbReference type="PROSITE" id="PS51387"/>
    </source>
</evidence>
<gene>
    <name evidence="3" type="ORF">ACFFSA_52830</name>
</gene>
<sequence length="334" mass="35464">MREFAYVRAADVSGAVRLAGPQMRYLAGATNLFDLMREEVETPELVVDISRLPLSAVEDLPDGGLRLGALASNSQVAADDRVRRRYPVLARALLKGASPQLRNRATVGGNLLQRTRCRYFYDLHAACNKRAPGAGCAALDGFNRTHAVLGASPSCVAVHPSDMCVALAALDATVNLTGQDGERSVPITDFHRLPGETPHMETVLREGELVTSVDLPPEQPGPGDYVKVRDRASYAFALVSVAASLRVENGRIARARIALGGVAPRPWRAYAAEELLVGAATGEAAAGEAAAGEAFGRAAEEAVAGAAPLEHNAFKVELARRLVRRTLIELAGRS</sequence>
<dbReference type="InterPro" id="IPR005107">
    <property type="entry name" value="CO_DH_flav_C"/>
</dbReference>
<dbReference type="InterPro" id="IPR016167">
    <property type="entry name" value="FAD-bd_PCMH_sub1"/>
</dbReference>
<dbReference type="InterPro" id="IPR036318">
    <property type="entry name" value="FAD-bd_PCMH-like_sf"/>
</dbReference>
<dbReference type="InterPro" id="IPR016169">
    <property type="entry name" value="FAD-bd_PCMH_sub2"/>
</dbReference>
<evidence type="ECO:0000313" key="4">
    <source>
        <dbReference type="Proteomes" id="UP001589532"/>
    </source>
</evidence>
<dbReference type="Gene3D" id="3.30.43.10">
    <property type="entry name" value="Uridine Diphospho-n-acetylenolpyruvylglucosamine Reductase, domain 2"/>
    <property type="match status" value="1"/>
</dbReference>
<dbReference type="PANTHER" id="PTHR42659">
    <property type="entry name" value="XANTHINE DEHYDROGENASE SUBUNIT C-RELATED"/>
    <property type="match status" value="1"/>
</dbReference>
<dbReference type="Pfam" id="PF00941">
    <property type="entry name" value="FAD_binding_5"/>
    <property type="match status" value="1"/>
</dbReference>
<proteinExistence type="predicted"/>
<comment type="caution">
    <text evidence="3">The sequence shown here is derived from an EMBL/GenBank/DDBJ whole genome shotgun (WGS) entry which is preliminary data.</text>
</comment>
<dbReference type="Proteomes" id="UP001589532">
    <property type="component" value="Unassembled WGS sequence"/>
</dbReference>
<dbReference type="EMBL" id="JBHMBW010000108">
    <property type="protein sequence ID" value="MFB9631803.1"/>
    <property type="molecule type" value="Genomic_DNA"/>
</dbReference>
<dbReference type="Gene3D" id="3.30.390.50">
    <property type="entry name" value="CO dehydrogenase flavoprotein, C-terminal domain"/>
    <property type="match status" value="1"/>
</dbReference>
<dbReference type="InterPro" id="IPR016166">
    <property type="entry name" value="FAD-bd_PCMH"/>
</dbReference>
<dbReference type="SMART" id="SM01092">
    <property type="entry name" value="CO_deh_flav_C"/>
    <property type="match status" value="1"/>
</dbReference>
<dbReference type="SUPFAM" id="SSF56176">
    <property type="entry name" value="FAD-binding/transporter-associated domain-like"/>
    <property type="match status" value="1"/>
</dbReference>
<dbReference type="InterPro" id="IPR051312">
    <property type="entry name" value="Diverse_Substr_Oxidored"/>
</dbReference>
<name>A0ABV5SLT5_9ACTN</name>
<accession>A0ABV5SLT5</accession>
<keyword evidence="1" id="KW-0560">Oxidoreductase</keyword>
<dbReference type="PANTHER" id="PTHR42659:SF1">
    <property type="entry name" value="OXIDOREDUCTASE"/>
    <property type="match status" value="1"/>
</dbReference>
<evidence type="ECO:0000256" key="1">
    <source>
        <dbReference type="ARBA" id="ARBA00023002"/>
    </source>
</evidence>
<dbReference type="Pfam" id="PF03450">
    <property type="entry name" value="CO_deh_flav_C"/>
    <property type="match status" value="1"/>
</dbReference>
<dbReference type="InterPro" id="IPR002346">
    <property type="entry name" value="Mopterin_DH_FAD-bd"/>
</dbReference>
<evidence type="ECO:0000313" key="3">
    <source>
        <dbReference type="EMBL" id="MFB9631803.1"/>
    </source>
</evidence>
<dbReference type="Gene3D" id="3.30.465.10">
    <property type="match status" value="2"/>
</dbReference>
<dbReference type="PROSITE" id="PS51387">
    <property type="entry name" value="FAD_PCMH"/>
    <property type="match status" value="1"/>
</dbReference>
<keyword evidence="4" id="KW-1185">Reference proteome</keyword>
<reference evidence="3 4" key="1">
    <citation type="submission" date="2024-09" db="EMBL/GenBank/DDBJ databases">
        <authorList>
            <person name="Sun Q."/>
            <person name="Mori K."/>
        </authorList>
    </citation>
    <scope>NUCLEOTIDE SEQUENCE [LARGE SCALE GENOMIC DNA]</scope>
    <source>
        <strain evidence="3 4">JCM 3143</strain>
    </source>
</reference>
<organism evidence="3 4">
    <name type="scientific">Nonomuraea helvata</name>
    <dbReference type="NCBI Taxonomy" id="37484"/>
    <lineage>
        <taxon>Bacteria</taxon>
        <taxon>Bacillati</taxon>
        <taxon>Actinomycetota</taxon>
        <taxon>Actinomycetes</taxon>
        <taxon>Streptosporangiales</taxon>
        <taxon>Streptosporangiaceae</taxon>
        <taxon>Nonomuraea</taxon>
    </lineage>
</organism>
<dbReference type="SUPFAM" id="SSF55447">
    <property type="entry name" value="CO dehydrogenase flavoprotein C-terminal domain-like"/>
    <property type="match status" value="1"/>
</dbReference>
<dbReference type="RefSeq" id="WP_344993934.1">
    <property type="nucleotide sequence ID" value="NZ_BAAAXV010000008.1"/>
</dbReference>